<protein>
    <submittedName>
        <fullName evidence="3">Uncharacterized protein</fullName>
    </submittedName>
</protein>
<proteinExistence type="predicted"/>
<keyword evidence="4" id="KW-1185">Reference proteome</keyword>
<evidence type="ECO:0000313" key="3">
    <source>
        <dbReference type="EMBL" id="KAK5985737.1"/>
    </source>
</evidence>
<keyword evidence="1" id="KW-0732">Signal</keyword>
<sequence>MVATLILLSCISLTVTSFVADENRYLDVECRQLLRECEGAQCLLQLIANPVCIEEQQINKAKRASRSKIREILLNSYLNRMG</sequence>
<reference evidence="3 4" key="1">
    <citation type="submission" date="2019-10" db="EMBL/GenBank/DDBJ databases">
        <title>Assembly and Annotation for the nematode Trichostrongylus colubriformis.</title>
        <authorList>
            <person name="Martin J."/>
        </authorList>
    </citation>
    <scope>NUCLEOTIDE SEQUENCE [LARGE SCALE GENOMIC DNA]</scope>
    <source>
        <strain evidence="3">G859</strain>
        <tissue evidence="3">Whole worm</tissue>
    </source>
</reference>
<feature type="signal peptide" evidence="1">
    <location>
        <begin position="1"/>
        <end position="16"/>
    </location>
</feature>
<accession>A0AAN8G224</accession>
<dbReference type="AlphaFoldDB" id="A0AAN8G224"/>
<evidence type="ECO:0000256" key="1">
    <source>
        <dbReference type="SAM" id="SignalP"/>
    </source>
</evidence>
<comment type="caution">
    <text evidence="3">The sequence shown here is derived from an EMBL/GenBank/DDBJ whole genome shotgun (WGS) entry which is preliminary data.</text>
</comment>
<evidence type="ECO:0000313" key="4">
    <source>
        <dbReference type="Proteomes" id="UP001331761"/>
    </source>
</evidence>
<evidence type="ECO:0000313" key="2">
    <source>
        <dbReference type="EMBL" id="KAK5974349.1"/>
    </source>
</evidence>
<organism evidence="3 4">
    <name type="scientific">Trichostrongylus colubriformis</name>
    <name type="common">Black scour worm</name>
    <dbReference type="NCBI Taxonomy" id="6319"/>
    <lineage>
        <taxon>Eukaryota</taxon>
        <taxon>Metazoa</taxon>
        <taxon>Ecdysozoa</taxon>
        <taxon>Nematoda</taxon>
        <taxon>Chromadorea</taxon>
        <taxon>Rhabditida</taxon>
        <taxon>Rhabditina</taxon>
        <taxon>Rhabditomorpha</taxon>
        <taxon>Strongyloidea</taxon>
        <taxon>Trichostrongylidae</taxon>
        <taxon>Trichostrongylus</taxon>
    </lineage>
</organism>
<dbReference type="EMBL" id="WIXE01001392">
    <property type="protein sequence ID" value="KAK5985737.1"/>
    <property type="molecule type" value="Genomic_DNA"/>
</dbReference>
<name>A0AAN8G224_TRICO</name>
<dbReference type="Proteomes" id="UP001331761">
    <property type="component" value="Unassembled WGS sequence"/>
</dbReference>
<feature type="chain" id="PRO_5044710872" evidence="1">
    <location>
        <begin position="17"/>
        <end position="82"/>
    </location>
</feature>
<gene>
    <name evidence="2" type="ORF">GCK32_009709</name>
    <name evidence="3" type="ORF">GCK32_020139</name>
</gene>
<dbReference type="EMBL" id="WIXE01014373">
    <property type="protein sequence ID" value="KAK5974349.1"/>
    <property type="molecule type" value="Genomic_DNA"/>
</dbReference>